<dbReference type="Pfam" id="PF00577">
    <property type="entry name" value="Usher"/>
    <property type="match status" value="1"/>
</dbReference>
<keyword evidence="3" id="KW-1185">Reference proteome</keyword>
<dbReference type="Gene3D" id="2.60.40.2070">
    <property type="match status" value="1"/>
</dbReference>
<dbReference type="Gene3D" id="2.60.40.3110">
    <property type="match status" value="1"/>
</dbReference>
<dbReference type="InterPro" id="IPR000015">
    <property type="entry name" value="Fimb_usher"/>
</dbReference>
<dbReference type="PANTHER" id="PTHR30451">
    <property type="entry name" value="OUTER MEMBRANE USHER PROTEIN"/>
    <property type="match status" value="1"/>
</dbReference>
<dbReference type="RefSeq" id="WP_345490722.1">
    <property type="nucleotide sequence ID" value="NZ_BAABHY010000001.1"/>
</dbReference>
<accession>A0ABP9NB54</accession>
<dbReference type="InterPro" id="IPR042186">
    <property type="entry name" value="FimD_plug_dom"/>
</dbReference>
<dbReference type="Gene3D" id="2.60.40.2610">
    <property type="entry name" value="Outer membrane usher protein FimD, plug domain"/>
    <property type="match status" value="1"/>
</dbReference>
<gene>
    <name evidence="2" type="ORF">GCM10023211_16180</name>
</gene>
<reference evidence="3" key="1">
    <citation type="journal article" date="2019" name="Int. J. Syst. Evol. Microbiol.">
        <title>The Global Catalogue of Microorganisms (GCM) 10K type strain sequencing project: providing services to taxonomists for standard genome sequencing and annotation.</title>
        <authorList>
            <consortium name="The Broad Institute Genomics Platform"/>
            <consortium name="The Broad Institute Genome Sequencing Center for Infectious Disease"/>
            <person name="Wu L."/>
            <person name="Ma J."/>
        </authorList>
    </citation>
    <scope>NUCLEOTIDE SEQUENCE [LARGE SCALE GENOMIC DNA]</scope>
    <source>
        <strain evidence="3">JCM 18050</strain>
    </source>
</reference>
<proteinExistence type="predicted"/>
<evidence type="ECO:0000259" key="1">
    <source>
        <dbReference type="Pfam" id="PF13953"/>
    </source>
</evidence>
<evidence type="ECO:0000313" key="3">
    <source>
        <dbReference type="Proteomes" id="UP001500171"/>
    </source>
</evidence>
<protein>
    <submittedName>
        <fullName evidence="2">Fimbria/pilus outer membrane usher protein</fullName>
    </submittedName>
</protein>
<name>A0ABP9NB54_9GAMM</name>
<dbReference type="InterPro" id="IPR025949">
    <property type="entry name" value="PapC-like_C"/>
</dbReference>
<feature type="domain" description="PapC-like C-terminal" evidence="1">
    <location>
        <begin position="711"/>
        <end position="769"/>
    </location>
</feature>
<dbReference type="PANTHER" id="PTHR30451:SF5">
    <property type="entry name" value="SLR0019 PROTEIN"/>
    <property type="match status" value="1"/>
</dbReference>
<evidence type="ECO:0000313" key="2">
    <source>
        <dbReference type="EMBL" id="GAA5111066.1"/>
    </source>
</evidence>
<sequence length="790" mass="89267">MTLIKTILQTVLLFLVLTLATWQSSIPLVYAQPIDLSDNPVDSGMELYLELVINHFPTTHIAAIDYIPPNFYILPEDLAITGIDAKHWQRLTPRNDGKIAINQITDLQAVYQQENQQLLLSVPAAWLPNQVLSLLNDAQTYYPAQNSSGILFNYDTYLSRPKNGDAYTAVWTDLRIFSDYGTIQSTGSYWHQFNQHANRYLRYDTSWQYSDQENMLTFETGDFVTRTLSWSNPVRLGGLQISQNFAIRPDIITYPLPSLSGENNLPSTVDLLVNGYNVESSSLNSGPFTLNNVPFINGAGEATIVTTDVLGRQVSTTVPLYVTSSLLKKGLVDYSLSAGFIRQKYTVENFRYNQLAMSGNYRYGLTNYLTAESHIEATKDLQQLGLGATLKLGVYGVLNGSYAKSYYDNYRDKKLSLGYQYNHRMFNVAMQYNQFGEHFYGLSNLEYKNQTVKSNQQVTFGLPLGYAGNLVAGYFKITSQNGASNELLNLSWNRSFDQFGNLFLSVSKSNTHDNWTGFLQWMVPLSHGQDAVSITTNRDNQKQYSQRINYNHSQAYNGGWGGNLSYQNTPHTDNYYQADIAWSNPQIELYGGTYGTKQDNTWWANAIGSFIFMDQQLYAANSVLDSFVAVTTDRIPNVDIYYENNYVGKTDKNGYLLITKIPAYYAAKYSIDPFTFAENIRIEPYEQRIAVKSKNGYVLKFAAKTITPTYLMLVDEHQQALPLGSEVILNGDLATTYVGFDGFVYFDHIEQNNQLIVNSPQQTKYRCAFSAGAIQPDNATLVHTLICQQE</sequence>
<dbReference type="Pfam" id="PF13953">
    <property type="entry name" value="PapC_C"/>
    <property type="match status" value="1"/>
</dbReference>
<dbReference type="Proteomes" id="UP001500171">
    <property type="component" value="Unassembled WGS sequence"/>
</dbReference>
<dbReference type="InterPro" id="IPR043142">
    <property type="entry name" value="PapC-like_C_sf"/>
</dbReference>
<dbReference type="EMBL" id="BAABHY010000001">
    <property type="protein sequence ID" value="GAA5111066.1"/>
    <property type="molecule type" value="Genomic_DNA"/>
</dbReference>
<comment type="caution">
    <text evidence="2">The sequence shown here is derived from an EMBL/GenBank/DDBJ whole genome shotgun (WGS) entry which is preliminary data.</text>
</comment>
<organism evidence="2 3">
    <name type="scientific">Orbus sasakiae</name>
    <dbReference type="NCBI Taxonomy" id="1078475"/>
    <lineage>
        <taxon>Bacteria</taxon>
        <taxon>Pseudomonadati</taxon>
        <taxon>Pseudomonadota</taxon>
        <taxon>Gammaproteobacteria</taxon>
        <taxon>Orbales</taxon>
        <taxon>Orbaceae</taxon>
        <taxon>Orbus</taxon>
    </lineage>
</organism>